<comment type="similarity">
    <text evidence="1">Belongs to the NodU/CmcH family.</text>
</comment>
<feature type="chain" id="PRO_5041999057" evidence="2">
    <location>
        <begin position="18"/>
        <end position="880"/>
    </location>
</feature>
<dbReference type="CDD" id="cd24033">
    <property type="entry name" value="ASKHA_NBD_NodU_CmcH-like_N"/>
    <property type="match status" value="1"/>
</dbReference>
<gene>
    <name evidence="5" type="ORF">CTEN210_09830</name>
</gene>
<keyword evidence="2" id="KW-0732">Signal</keyword>
<protein>
    <submittedName>
        <fullName evidence="5">Carbamoyltransferase</fullName>
    </submittedName>
</protein>
<feature type="signal peptide" evidence="2">
    <location>
        <begin position="1"/>
        <end position="17"/>
    </location>
</feature>
<accession>A0AAD3CZC6</accession>
<evidence type="ECO:0000256" key="1">
    <source>
        <dbReference type="ARBA" id="ARBA00006129"/>
    </source>
</evidence>
<dbReference type="Proteomes" id="UP001054902">
    <property type="component" value="Unassembled WGS sequence"/>
</dbReference>
<dbReference type="InterPro" id="IPR003696">
    <property type="entry name" value="Carbtransf_dom"/>
</dbReference>
<comment type="caution">
    <text evidence="5">The sequence shown here is derived from an EMBL/GenBank/DDBJ whole genome shotgun (WGS) entry which is preliminary data.</text>
</comment>
<proteinExistence type="inferred from homology"/>
<dbReference type="PANTHER" id="PTHR34847">
    <property type="entry name" value="NODULATION PROTEIN U"/>
    <property type="match status" value="1"/>
</dbReference>
<dbReference type="InterPro" id="IPR043129">
    <property type="entry name" value="ATPase_NBD"/>
</dbReference>
<dbReference type="InterPro" id="IPR031730">
    <property type="entry name" value="Carbam_trans_C"/>
</dbReference>
<dbReference type="EMBL" id="BLLK01000047">
    <property type="protein sequence ID" value="GFH53354.1"/>
    <property type="molecule type" value="Genomic_DNA"/>
</dbReference>
<dbReference type="Gene3D" id="3.90.870.20">
    <property type="entry name" value="Carbamoyltransferase, C-terminal domain"/>
    <property type="match status" value="1"/>
</dbReference>
<evidence type="ECO:0000256" key="2">
    <source>
        <dbReference type="SAM" id="SignalP"/>
    </source>
</evidence>
<evidence type="ECO:0000313" key="6">
    <source>
        <dbReference type="Proteomes" id="UP001054902"/>
    </source>
</evidence>
<feature type="domain" description="Carbamoyltransferase C-terminal" evidence="4">
    <location>
        <begin position="568"/>
        <end position="746"/>
    </location>
</feature>
<name>A0AAD3CZC6_9STRA</name>
<feature type="domain" description="Carbamoyltransferase" evidence="3">
    <location>
        <begin position="72"/>
        <end position="497"/>
    </location>
</feature>
<dbReference type="AlphaFoldDB" id="A0AAD3CZC6"/>
<dbReference type="InterPro" id="IPR051338">
    <property type="entry name" value="NodU/CmcH_Carbamoyltrnsfr"/>
</dbReference>
<evidence type="ECO:0000259" key="4">
    <source>
        <dbReference type="Pfam" id="PF16861"/>
    </source>
</evidence>
<keyword evidence="6" id="KW-1185">Reference proteome</keyword>
<sequence length="880" mass="98884">MKLFNVCFLLQLNVASSFTLSKHRNVVRVESTKIQSTPVPFDATFYSDDEDTPNPFMSNINSLAAPPNTELVLGLNKYSHDTTLCAADANTGKVLFAMSKERLTRKKHDSGNVASLVELCLDQLELDLDNVVKVVCNNHHHRVLPMEQNYDHLEWEAGMGINGGVESGYTDEENLLFEAEKLEMSHHLAHAYSAACQSPFESGLVMVMDGMGETYRAMRCALETNDESYVSDLQFEGEYECIPSDIKERSQTSVFDWREAESVYEFEKTADGISVKPVFKRFTQENTPPVLYNHGFENMDSAGALYSRASSHIFGDWNACGKVMGLAPWFGHTWRKDEFGDSQDTITPEKLERPILKGKLHEEGEDKLQIDRSYMMGTPFFARNDPDLFDDEGNMVRKRRYDFDDDETESDSNYQRKLPTNAALDAISLAYRMQVDLEDVMMDLVKYCKDKTGQDNLCIAGGVALNSVLNGRLSRELGFKEVFIPPYPGDDGVAFGCCAYGLFGNQAIEKKEEQDDTSKPPVWTEPISPYLGPSYSYDDIQRAIDSASPWLDFELIASDKARYEIMSEEIESGGIIAWFQGRSEVGPRALGHRSIIADPRKKGMVRFINESVKKRESFRPFAPSCLSEEATNWFDLGDDLLNASTVSPFMSMTAMVKESKRDVIPAVTHVDGSSRMQTVTYQNEPAYHEFISTFYDRTGVPMVLNTSFNTLPSEPIVESPSDAIRSFLCSMGSIDLLILGDYVIKRKDSDVRRLLGEKSKDGNLYPATNPKRAGPANYETKFTVAGDESVSTVTRVSMPDRPMHDERNGGWFTLLDDLEGEILGVCNGKVSVNDIMNQYLASAGEQVGEDEASSQEYQEILFGNIIRRLIRLYEHSLISW</sequence>
<reference evidence="5 6" key="1">
    <citation type="journal article" date="2021" name="Sci. Rep.">
        <title>The genome of the diatom Chaetoceros tenuissimus carries an ancient integrated fragment of an extant virus.</title>
        <authorList>
            <person name="Hongo Y."/>
            <person name="Kimura K."/>
            <person name="Takaki Y."/>
            <person name="Yoshida Y."/>
            <person name="Baba S."/>
            <person name="Kobayashi G."/>
            <person name="Nagasaki K."/>
            <person name="Hano T."/>
            <person name="Tomaru Y."/>
        </authorList>
    </citation>
    <scope>NUCLEOTIDE SEQUENCE [LARGE SCALE GENOMIC DNA]</scope>
    <source>
        <strain evidence="5 6">NIES-3715</strain>
    </source>
</reference>
<organism evidence="5 6">
    <name type="scientific">Chaetoceros tenuissimus</name>
    <dbReference type="NCBI Taxonomy" id="426638"/>
    <lineage>
        <taxon>Eukaryota</taxon>
        <taxon>Sar</taxon>
        <taxon>Stramenopiles</taxon>
        <taxon>Ochrophyta</taxon>
        <taxon>Bacillariophyta</taxon>
        <taxon>Coscinodiscophyceae</taxon>
        <taxon>Chaetocerotophycidae</taxon>
        <taxon>Chaetocerotales</taxon>
        <taxon>Chaetocerotaceae</taxon>
        <taxon>Chaetoceros</taxon>
    </lineage>
</organism>
<dbReference type="SUPFAM" id="SSF53067">
    <property type="entry name" value="Actin-like ATPase domain"/>
    <property type="match status" value="1"/>
</dbReference>
<evidence type="ECO:0000313" key="5">
    <source>
        <dbReference type="EMBL" id="GFH53354.1"/>
    </source>
</evidence>
<dbReference type="Gene3D" id="3.30.420.40">
    <property type="match status" value="1"/>
</dbReference>
<dbReference type="InterPro" id="IPR038152">
    <property type="entry name" value="Carbam_trans_C_sf"/>
</dbReference>
<dbReference type="Pfam" id="PF02543">
    <property type="entry name" value="Carbam_trans_N"/>
    <property type="match status" value="1"/>
</dbReference>
<dbReference type="PANTHER" id="PTHR34847:SF1">
    <property type="entry name" value="NODULATION PROTEIN U"/>
    <property type="match status" value="1"/>
</dbReference>
<evidence type="ECO:0000259" key="3">
    <source>
        <dbReference type="Pfam" id="PF02543"/>
    </source>
</evidence>
<dbReference type="GO" id="GO:0003824">
    <property type="term" value="F:catalytic activity"/>
    <property type="evidence" value="ECO:0007669"/>
    <property type="project" value="InterPro"/>
</dbReference>
<dbReference type="Pfam" id="PF16861">
    <property type="entry name" value="Carbam_trans_C"/>
    <property type="match status" value="1"/>
</dbReference>